<evidence type="ECO:0000256" key="2">
    <source>
        <dbReference type="ARBA" id="ARBA00022729"/>
    </source>
</evidence>
<dbReference type="GeneID" id="113515810"/>
<protein>
    <submittedName>
        <fullName evidence="5">Homeobox protein 2-like</fullName>
    </submittedName>
</protein>
<dbReference type="InterPro" id="IPR051217">
    <property type="entry name" value="Insect_Cuticle_Struc_Prot"/>
</dbReference>
<keyword evidence="4" id="KW-1185">Reference proteome</keyword>
<dbReference type="Pfam" id="PF00379">
    <property type="entry name" value="Chitin_bind_4"/>
    <property type="match status" value="1"/>
</dbReference>
<keyword evidence="1 3" id="KW-0193">Cuticle</keyword>
<dbReference type="InterPro" id="IPR031311">
    <property type="entry name" value="CHIT_BIND_RR_consensus"/>
</dbReference>
<dbReference type="RefSeq" id="XP_052748002.1">
    <property type="nucleotide sequence ID" value="XM_052892042.1"/>
</dbReference>
<gene>
    <name evidence="5" type="primary">LOC113515810</name>
</gene>
<dbReference type="InterPro" id="IPR000618">
    <property type="entry name" value="Insect_cuticle"/>
</dbReference>
<accession>A0ABM3M9B9</accession>
<evidence type="ECO:0000313" key="4">
    <source>
        <dbReference type="Proteomes" id="UP001652740"/>
    </source>
</evidence>
<evidence type="ECO:0000313" key="5">
    <source>
        <dbReference type="RefSeq" id="XP_052748002.1"/>
    </source>
</evidence>
<proteinExistence type="predicted"/>
<evidence type="ECO:0000256" key="1">
    <source>
        <dbReference type="ARBA" id="ARBA00022460"/>
    </source>
</evidence>
<reference evidence="5" key="1">
    <citation type="submission" date="2025-08" db="UniProtKB">
        <authorList>
            <consortium name="RefSeq"/>
        </authorList>
    </citation>
    <scope>IDENTIFICATION</scope>
    <source>
        <tissue evidence="5">Whole larvae</tissue>
    </source>
</reference>
<dbReference type="PANTHER" id="PTHR12236">
    <property type="entry name" value="STRUCTURAL CONTITUENT OF CUTICLE"/>
    <property type="match status" value="1"/>
</dbReference>
<name>A0ABM3M9B9_GALME</name>
<dbReference type="Proteomes" id="UP001652740">
    <property type="component" value="Unplaced"/>
</dbReference>
<evidence type="ECO:0000256" key="3">
    <source>
        <dbReference type="PROSITE-ProRule" id="PRU00497"/>
    </source>
</evidence>
<dbReference type="PROSITE" id="PS51155">
    <property type="entry name" value="CHIT_BIND_RR_2"/>
    <property type="match status" value="1"/>
</dbReference>
<dbReference type="PROSITE" id="PS00233">
    <property type="entry name" value="CHIT_BIND_RR_1"/>
    <property type="match status" value="1"/>
</dbReference>
<sequence length="609" mass="70499">MALLLLLFVSSVSGEEVSTPASLLGPRNFNHHAYNTGYLQALKAPDPTKQGPILFPNDGPPPPRPPLIVTSRPLIESLARSELNNSIAEQSQIRGIYKPIYLSREKNYKPYNFPIPTIVPATYDDSSIPYDVLKKINEYGDKNYNNYQGQPTLPPIYKVLSDHAQQKVLDTQHKTRLQQYHHEVKQPNYSFKNRDTDDEYHDNSDAVKNYAFSYTVKDQKTGDDFSHSQHSSGSATNGEYRVRLPDGRMQIVSYTADENGYKADVRYDDDDKTVGNGVDHHYNDKQDYNNKYNNVYNDKYNHDISNDDYNNKYKHNDKYSHKYKYKHSHNYKNNDNFNDVNRNNYINEHYKVDDNEKYKTPTNDYYNEYPDASKDYYNNDFSTEYESKNYDYEPHKSKYASFNNDKVSNLEPIVVPDYKKYSAPTTVRPSFDELKGLFLNKNIYSTVQPSIDYQSKFNKTYNFEPIVVPDYKKYSASTTVRPSYDELKDIFLNKNIYSTVQPSVDYQSQVPFEIKAPSTTPNPYDETTEHVVIIGTTKPTLYTNIKNSVPVTISPLPIFTTASNFLSSTPKTYLVSTLSHLRDKITSITQKPILSDSFINRINKYLNFN</sequence>
<dbReference type="PANTHER" id="PTHR12236:SF79">
    <property type="entry name" value="CUTICULAR PROTEIN 50CB-RELATED"/>
    <property type="match status" value="1"/>
</dbReference>
<keyword evidence="2" id="KW-0732">Signal</keyword>
<organism evidence="4 5">
    <name type="scientific">Galleria mellonella</name>
    <name type="common">Greater wax moth</name>
    <dbReference type="NCBI Taxonomy" id="7137"/>
    <lineage>
        <taxon>Eukaryota</taxon>
        <taxon>Metazoa</taxon>
        <taxon>Ecdysozoa</taxon>
        <taxon>Arthropoda</taxon>
        <taxon>Hexapoda</taxon>
        <taxon>Insecta</taxon>
        <taxon>Pterygota</taxon>
        <taxon>Neoptera</taxon>
        <taxon>Endopterygota</taxon>
        <taxon>Lepidoptera</taxon>
        <taxon>Glossata</taxon>
        <taxon>Ditrysia</taxon>
        <taxon>Pyraloidea</taxon>
        <taxon>Pyralidae</taxon>
        <taxon>Galleriinae</taxon>
        <taxon>Galleria</taxon>
    </lineage>
</organism>